<protein>
    <submittedName>
        <fullName evidence="1">Uncharacterized protein</fullName>
    </submittedName>
</protein>
<dbReference type="EMBL" id="HACG01005949">
    <property type="protein sequence ID" value="CEK52814.1"/>
    <property type="molecule type" value="Transcribed_RNA"/>
</dbReference>
<accession>A0A0B6Y9E8</accession>
<organism evidence="1">
    <name type="scientific">Arion vulgaris</name>
    <dbReference type="NCBI Taxonomy" id="1028688"/>
    <lineage>
        <taxon>Eukaryota</taxon>
        <taxon>Metazoa</taxon>
        <taxon>Spiralia</taxon>
        <taxon>Lophotrochozoa</taxon>
        <taxon>Mollusca</taxon>
        <taxon>Gastropoda</taxon>
        <taxon>Heterobranchia</taxon>
        <taxon>Euthyneura</taxon>
        <taxon>Panpulmonata</taxon>
        <taxon>Eupulmonata</taxon>
        <taxon>Stylommatophora</taxon>
        <taxon>Helicina</taxon>
        <taxon>Arionoidea</taxon>
        <taxon>Arionidae</taxon>
        <taxon>Arion</taxon>
    </lineage>
</organism>
<feature type="non-terminal residue" evidence="1">
    <location>
        <position position="183"/>
    </location>
</feature>
<sequence length="183" mass="20411">KLMQLLQGFLTEPDASPARFSNRLLEDVMSLLDALGVWDTDVAGSWTEMIHRGFSVLLAFCKQRDLELVSLATVKLHTLVQTKFVSSSVEASYILGTLNSMVVQAIEANTDSYAYLVSVLKALIDKGQELLTISSQLPHLPKTSTSPTFCDDFKTYAFSDEWQKFISNYIGPQISHFMDSSFV</sequence>
<reference evidence="1" key="1">
    <citation type="submission" date="2014-12" db="EMBL/GenBank/DDBJ databases">
        <title>Insight into the proteome of Arion vulgaris.</title>
        <authorList>
            <person name="Aradska J."/>
            <person name="Bulat T."/>
            <person name="Smidak R."/>
            <person name="Sarate P."/>
            <person name="Gangsoo J."/>
            <person name="Sialana F."/>
            <person name="Bilban M."/>
            <person name="Lubec G."/>
        </authorList>
    </citation>
    <scope>NUCLEOTIDE SEQUENCE</scope>
    <source>
        <tissue evidence="1">Skin</tissue>
    </source>
</reference>
<dbReference type="Pfam" id="PF16057">
    <property type="entry name" value="DUF4800"/>
    <property type="match status" value="1"/>
</dbReference>
<feature type="non-terminal residue" evidence="1">
    <location>
        <position position="1"/>
    </location>
</feature>
<evidence type="ECO:0000313" key="1">
    <source>
        <dbReference type="EMBL" id="CEK52814.1"/>
    </source>
</evidence>
<proteinExistence type="predicted"/>
<gene>
    <name evidence="1" type="primary">ORF18116</name>
</gene>
<name>A0A0B6Y9E8_9EUPU</name>
<dbReference type="AlphaFoldDB" id="A0A0B6Y9E8"/>